<accession>A0A2P2PNC1</accession>
<sequence length="20" mass="2325">MDTDSCVHVNYIWPFSCLHG</sequence>
<dbReference type="AlphaFoldDB" id="A0A2P2PNC1"/>
<name>A0A2P2PNC1_RHIMU</name>
<proteinExistence type="predicted"/>
<organism evidence="1">
    <name type="scientific">Rhizophora mucronata</name>
    <name type="common">Asiatic mangrove</name>
    <dbReference type="NCBI Taxonomy" id="61149"/>
    <lineage>
        <taxon>Eukaryota</taxon>
        <taxon>Viridiplantae</taxon>
        <taxon>Streptophyta</taxon>
        <taxon>Embryophyta</taxon>
        <taxon>Tracheophyta</taxon>
        <taxon>Spermatophyta</taxon>
        <taxon>Magnoliopsida</taxon>
        <taxon>eudicotyledons</taxon>
        <taxon>Gunneridae</taxon>
        <taxon>Pentapetalae</taxon>
        <taxon>rosids</taxon>
        <taxon>fabids</taxon>
        <taxon>Malpighiales</taxon>
        <taxon>Rhizophoraceae</taxon>
        <taxon>Rhizophora</taxon>
    </lineage>
</organism>
<evidence type="ECO:0000313" key="1">
    <source>
        <dbReference type="EMBL" id="MBX56119.1"/>
    </source>
</evidence>
<dbReference type="EMBL" id="GGEC01075635">
    <property type="protein sequence ID" value="MBX56119.1"/>
    <property type="molecule type" value="Transcribed_RNA"/>
</dbReference>
<reference evidence="1" key="1">
    <citation type="submission" date="2018-02" db="EMBL/GenBank/DDBJ databases">
        <title>Rhizophora mucronata_Transcriptome.</title>
        <authorList>
            <person name="Meera S.P."/>
            <person name="Sreeshan A."/>
            <person name="Augustine A."/>
        </authorList>
    </citation>
    <scope>NUCLEOTIDE SEQUENCE</scope>
    <source>
        <tissue evidence="1">Leaf</tissue>
    </source>
</reference>
<protein>
    <submittedName>
        <fullName evidence="1">Uncharacterized protein</fullName>
    </submittedName>
</protein>